<feature type="compositionally biased region" description="Basic and acidic residues" evidence="7">
    <location>
        <begin position="195"/>
        <end position="205"/>
    </location>
</feature>
<dbReference type="FunFam" id="2.40.10.10:FF:000068">
    <property type="entry name" value="transmembrane protease serine 2"/>
    <property type="match status" value="1"/>
</dbReference>
<dbReference type="InParanoid" id="A0A7E5WIR8"/>
<evidence type="ECO:0000313" key="9">
    <source>
        <dbReference type="Proteomes" id="UP000322000"/>
    </source>
</evidence>
<dbReference type="InterPro" id="IPR001254">
    <property type="entry name" value="Trypsin_dom"/>
</dbReference>
<dbReference type="RefSeq" id="XP_026740675.1">
    <property type="nucleotide sequence ID" value="XM_026884874.1"/>
</dbReference>
<evidence type="ECO:0000256" key="2">
    <source>
        <dbReference type="ARBA" id="ARBA00022656"/>
    </source>
</evidence>
<evidence type="ECO:0000259" key="8">
    <source>
        <dbReference type="PROSITE" id="PS50240"/>
    </source>
</evidence>
<dbReference type="InterPro" id="IPR043504">
    <property type="entry name" value="Peptidase_S1_PA_chymotrypsin"/>
</dbReference>
<dbReference type="GO" id="GO:0005576">
    <property type="term" value="C:extracellular region"/>
    <property type="evidence" value="ECO:0007669"/>
    <property type="project" value="UniProtKB-SubCell"/>
</dbReference>
<keyword evidence="4" id="KW-1199">Hemostasis impairing toxin</keyword>
<dbReference type="GO" id="GO:0090729">
    <property type="term" value="F:toxin activity"/>
    <property type="evidence" value="ECO:0007669"/>
    <property type="project" value="UniProtKB-KW"/>
</dbReference>
<keyword evidence="3" id="KW-1015">Disulfide bond</keyword>
<feature type="domain" description="Peptidase S1" evidence="8">
    <location>
        <begin position="309"/>
        <end position="575"/>
    </location>
</feature>
<dbReference type="KEGG" id="tnl:113503068"/>
<dbReference type="SMART" id="SM00020">
    <property type="entry name" value="Tryp_SPc"/>
    <property type="match status" value="1"/>
</dbReference>
<feature type="compositionally biased region" description="Polar residues" evidence="7">
    <location>
        <begin position="279"/>
        <end position="291"/>
    </location>
</feature>
<feature type="region of interest" description="Disordered" evidence="7">
    <location>
        <begin position="159"/>
        <end position="294"/>
    </location>
</feature>
<evidence type="ECO:0000256" key="6">
    <source>
        <dbReference type="ARBA" id="ARBA00084094"/>
    </source>
</evidence>
<keyword evidence="6" id="KW-1205">Fibrinolytic toxin</keyword>
<dbReference type="PANTHER" id="PTHR24260:SF143">
    <property type="entry name" value="SERINE PROTEASE GD-LIKE PROTEIN"/>
    <property type="match status" value="1"/>
</dbReference>
<organism evidence="9 10">
    <name type="scientific">Trichoplusia ni</name>
    <name type="common">Cabbage looper</name>
    <dbReference type="NCBI Taxonomy" id="7111"/>
    <lineage>
        <taxon>Eukaryota</taxon>
        <taxon>Metazoa</taxon>
        <taxon>Ecdysozoa</taxon>
        <taxon>Arthropoda</taxon>
        <taxon>Hexapoda</taxon>
        <taxon>Insecta</taxon>
        <taxon>Pterygota</taxon>
        <taxon>Neoptera</taxon>
        <taxon>Endopterygota</taxon>
        <taxon>Lepidoptera</taxon>
        <taxon>Glossata</taxon>
        <taxon>Ditrysia</taxon>
        <taxon>Noctuoidea</taxon>
        <taxon>Noctuidae</taxon>
        <taxon>Plusiinae</taxon>
        <taxon>Trichoplusia</taxon>
    </lineage>
</organism>
<evidence type="ECO:0000313" key="10">
    <source>
        <dbReference type="RefSeq" id="XP_026740675.1"/>
    </source>
</evidence>
<dbReference type="OrthoDB" id="6147874at2759"/>
<evidence type="ECO:0000256" key="3">
    <source>
        <dbReference type="ARBA" id="ARBA00023157"/>
    </source>
</evidence>
<protein>
    <submittedName>
        <fullName evidence="10">Plasminogen-like</fullName>
    </submittedName>
</protein>
<dbReference type="InterPro" id="IPR051333">
    <property type="entry name" value="CLIP_Serine_Protease"/>
</dbReference>
<evidence type="ECO:0000256" key="4">
    <source>
        <dbReference type="ARBA" id="ARBA00023240"/>
    </source>
</evidence>
<feature type="compositionally biased region" description="Basic and acidic residues" evidence="7">
    <location>
        <begin position="227"/>
        <end position="241"/>
    </location>
</feature>
<dbReference type="InterPro" id="IPR001314">
    <property type="entry name" value="Peptidase_S1A"/>
</dbReference>
<dbReference type="GO" id="GO:0004252">
    <property type="term" value="F:serine-type endopeptidase activity"/>
    <property type="evidence" value="ECO:0007669"/>
    <property type="project" value="InterPro"/>
</dbReference>
<dbReference type="GeneID" id="113503068"/>
<dbReference type="PRINTS" id="PR00722">
    <property type="entry name" value="CHYMOTRYPSIN"/>
</dbReference>
<dbReference type="AlphaFoldDB" id="A0A7E5WIR8"/>
<feature type="compositionally biased region" description="Polar residues" evidence="7">
    <location>
        <begin position="242"/>
        <end position="251"/>
    </location>
</feature>
<dbReference type="GO" id="GO:0006508">
    <property type="term" value="P:proteolysis"/>
    <property type="evidence" value="ECO:0007669"/>
    <property type="project" value="InterPro"/>
</dbReference>
<dbReference type="PROSITE" id="PS50240">
    <property type="entry name" value="TRYPSIN_DOM"/>
    <property type="match status" value="1"/>
</dbReference>
<dbReference type="PANTHER" id="PTHR24260">
    <property type="match status" value="1"/>
</dbReference>
<dbReference type="Pfam" id="PF00089">
    <property type="entry name" value="Trypsin"/>
    <property type="match status" value="1"/>
</dbReference>
<dbReference type="Gene3D" id="2.40.10.10">
    <property type="entry name" value="Trypsin-like serine proteases"/>
    <property type="match status" value="1"/>
</dbReference>
<comment type="subcellular location">
    <subcellularLocation>
        <location evidence="1">Secreted</location>
        <location evidence="1">Extracellular space</location>
    </subcellularLocation>
</comment>
<evidence type="ECO:0000256" key="5">
    <source>
        <dbReference type="ARBA" id="ARBA00055534"/>
    </source>
</evidence>
<sequence>MRFFIQYNAKNKPPKLLNIRFNGKEICTAKTVRDTSKIDITTTTTARPVVNTSRINERLQSTQKPTQKYWIQATSENSPVKAEDKTKQTTVRPSIWNHAFFQVANDAKKPVDKLSSQVLNNKPVSTKPKEQAQTITETKTQPIPAAYIRPLESETKQKPLPVIDNWPNRNPVKGKRPPITFVLSNEGATPDQEDKDQPIYERPKSQDQSGNRQIVQTEASYTVPAKTQEDDIVGKWPEEQPSRWTDVNNGRVTLESAVDRPKYEDQNSGSRDQLPARYQATTETPPRQTDSPEIADFDNIEGAKDEYEYYGGGLPTIYIPAHVPSRVADANCGMATDEARWPWQVALYQQQTVDFKYICGGTLISRRHVVTAAHCICRKRSRRVVNHNTLTMFLGKPNLRISGEGVQVTFVNNIIVHPEYNSTTFDRNVAMLELRSPVTYSTWVQPACLWPEAEVDLGSIIGKKGSVVGWGLGSAKQELNLLEMPVVDRETCLGAFGDFYRQYTSSYTYCAGYGTSTCNGDSGGGMVFKKGGSWYLRGLVSLTFAKRNDGRCDQDQYVIFTDLARMLPWIEKNLGDY</sequence>
<dbReference type="Proteomes" id="UP000322000">
    <property type="component" value="Chromosome 18"/>
</dbReference>
<keyword evidence="9" id="KW-1185">Reference proteome</keyword>
<name>A0A7E5WIR8_TRINI</name>
<gene>
    <name evidence="10" type="primary">LOC113503068</name>
</gene>
<feature type="compositionally biased region" description="Polar residues" evidence="7">
    <location>
        <begin position="206"/>
        <end position="220"/>
    </location>
</feature>
<reference evidence="10" key="1">
    <citation type="submission" date="2025-08" db="UniProtKB">
        <authorList>
            <consortium name="RefSeq"/>
        </authorList>
    </citation>
    <scope>IDENTIFICATION</scope>
</reference>
<dbReference type="InterPro" id="IPR018114">
    <property type="entry name" value="TRYPSIN_HIS"/>
</dbReference>
<evidence type="ECO:0000256" key="1">
    <source>
        <dbReference type="ARBA" id="ARBA00004239"/>
    </source>
</evidence>
<dbReference type="PROSITE" id="PS00134">
    <property type="entry name" value="TRYPSIN_HIS"/>
    <property type="match status" value="1"/>
</dbReference>
<comment type="function">
    <text evidence="5">Fibrinolytic activity; shows preferential cleavage of Arg-Gly bonds in all three fibrinogen chains. Contact with the caterpillars causes severe bleeding, due the anticoagulant effect of the protein.</text>
</comment>
<dbReference type="InterPro" id="IPR009003">
    <property type="entry name" value="Peptidase_S1_PA"/>
</dbReference>
<evidence type="ECO:0000256" key="7">
    <source>
        <dbReference type="SAM" id="MobiDB-lite"/>
    </source>
</evidence>
<dbReference type="CDD" id="cd00190">
    <property type="entry name" value="Tryp_SPc"/>
    <property type="match status" value="1"/>
</dbReference>
<accession>A0A7E5WIR8</accession>
<proteinExistence type="predicted"/>
<dbReference type="SUPFAM" id="SSF50494">
    <property type="entry name" value="Trypsin-like serine proteases"/>
    <property type="match status" value="1"/>
</dbReference>
<keyword evidence="2" id="KW-0800">Toxin</keyword>